<feature type="domain" description="DUF58" evidence="1">
    <location>
        <begin position="43"/>
        <end position="244"/>
    </location>
</feature>
<dbReference type="Pfam" id="PF01882">
    <property type="entry name" value="DUF58"/>
    <property type="match status" value="1"/>
</dbReference>
<organism evidence="2 3">
    <name type="scientific">Tectimicrobiota bacterium</name>
    <dbReference type="NCBI Taxonomy" id="2528274"/>
    <lineage>
        <taxon>Bacteria</taxon>
        <taxon>Pseudomonadati</taxon>
        <taxon>Nitrospinota/Tectimicrobiota group</taxon>
        <taxon>Candidatus Tectimicrobiota</taxon>
    </lineage>
</organism>
<evidence type="ECO:0000313" key="3">
    <source>
        <dbReference type="Proteomes" id="UP000741360"/>
    </source>
</evidence>
<proteinExistence type="predicted"/>
<comment type="caution">
    <text evidence="2">The sequence shown here is derived from an EMBL/GenBank/DDBJ whole genome shotgun (WGS) entry which is preliminary data.</text>
</comment>
<dbReference type="InterPro" id="IPR036465">
    <property type="entry name" value="vWFA_dom_sf"/>
</dbReference>
<sequence length="292" mass="33833">MKEILQRLKQVNYFINWYSLSLRPGKWFSVYRGAGMEFEKISRYDFGEDPRWINWKATARFGGMRTYKNTYFEERELRLMLLVDLSGSMDFGSGRASKRRLSAEVAAVLTHSALRFGDSIGCIGYSSGIDVYWPPGKKREYIYQIPNSLLAARSATRSGSGLSLAVERLPRKRALVFILSDFFDDPPVLGRALEAARRRHDVVPIMLRDRRESELPALRGSFRLRDLEDGGVQRVWIGEKKARAFAEYVEGQDREVQALFSRYRLDGLRLCPDEDYIPPLARLFLSRRRRRA</sequence>
<accession>A0A932GS41</accession>
<protein>
    <submittedName>
        <fullName evidence="2">DUF58 domain-containing protein</fullName>
    </submittedName>
</protein>
<dbReference type="InterPro" id="IPR002881">
    <property type="entry name" value="DUF58"/>
</dbReference>
<dbReference type="Gene3D" id="3.40.50.410">
    <property type="entry name" value="von Willebrand factor, type A domain"/>
    <property type="match status" value="1"/>
</dbReference>
<dbReference type="AlphaFoldDB" id="A0A932GS41"/>
<dbReference type="Proteomes" id="UP000741360">
    <property type="component" value="Unassembled WGS sequence"/>
</dbReference>
<name>A0A932GS41_UNCTE</name>
<dbReference type="EMBL" id="JACPSX010000255">
    <property type="protein sequence ID" value="MBI3015995.1"/>
    <property type="molecule type" value="Genomic_DNA"/>
</dbReference>
<gene>
    <name evidence="2" type="ORF">HYY65_13270</name>
</gene>
<dbReference type="PANTHER" id="PTHR33608">
    <property type="entry name" value="BLL2464 PROTEIN"/>
    <property type="match status" value="1"/>
</dbReference>
<evidence type="ECO:0000313" key="2">
    <source>
        <dbReference type="EMBL" id="MBI3015995.1"/>
    </source>
</evidence>
<reference evidence="2" key="1">
    <citation type="submission" date="2020-07" db="EMBL/GenBank/DDBJ databases">
        <title>Huge and variable diversity of episymbiotic CPR bacteria and DPANN archaea in groundwater ecosystems.</title>
        <authorList>
            <person name="He C.Y."/>
            <person name="Keren R."/>
            <person name="Whittaker M."/>
            <person name="Farag I.F."/>
            <person name="Doudna J."/>
            <person name="Cate J.H.D."/>
            <person name="Banfield J.F."/>
        </authorList>
    </citation>
    <scope>NUCLEOTIDE SEQUENCE</scope>
    <source>
        <strain evidence="2">NC_groundwater_717_Ag_S-0.2um_59_8</strain>
    </source>
</reference>
<dbReference type="CDD" id="cd00198">
    <property type="entry name" value="vWFA"/>
    <property type="match status" value="1"/>
</dbReference>
<evidence type="ECO:0000259" key="1">
    <source>
        <dbReference type="Pfam" id="PF01882"/>
    </source>
</evidence>
<dbReference type="SUPFAM" id="SSF53300">
    <property type="entry name" value="vWA-like"/>
    <property type="match status" value="1"/>
</dbReference>
<dbReference type="PANTHER" id="PTHR33608:SF6">
    <property type="entry name" value="BLL2464 PROTEIN"/>
    <property type="match status" value="1"/>
</dbReference>